<feature type="region of interest" description="Disordered" evidence="1">
    <location>
        <begin position="376"/>
        <end position="398"/>
    </location>
</feature>
<dbReference type="PROSITE" id="PS51257">
    <property type="entry name" value="PROKAR_LIPOPROTEIN"/>
    <property type="match status" value="1"/>
</dbReference>
<dbReference type="Proteomes" id="UP000242877">
    <property type="component" value="Unassembled WGS sequence"/>
</dbReference>
<evidence type="ECO:0000313" key="3">
    <source>
        <dbReference type="EMBL" id="KZZ91935.1"/>
    </source>
</evidence>
<gene>
    <name evidence="3" type="ORF">AAP_03154</name>
</gene>
<name>A0A167YYT9_9EURO</name>
<reference evidence="3 4" key="1">
    <citation type="journal article" date="2016" name="Genome Biol. Evol.">
        <title>Divergent and convergent evolution of fungal pathogenicity.</title>
        <authorList>
            <person name="Shang Y."/>
            <person name="Xiao G."/>
            <person name="Zheng P."/>
            <person name="Cen K."/>
            <person name="Zhan S."/>
            <person name="Wang C."/>
        </authorList>
    </citation>
    <scope>NUCLEOTIDE SEQUENCE [LARGE SCALE GENOMIC DNA]</scope>
    <source>
        <strain evidence="3 4">ARSEF 7405</strain>
    </source>
</reference>
<protein>
    <recommendedName>
        <fullName evidence="2">Integrase zinc-binding domain-containing protein</fullName>
    </recommendedName>
</protein>
<evidence type="ECO:0000256" key="1">
    <source>
        <dbReference type="SAM" id="MobiDB-lite"/>
    </source>
</evidence>
<dbReference type="Pfam" id="PF17921">
    <property type="entry name" value="Integrase_H2C2"/>
    <property type="match status" value="1"/>
</dbReference>
<dbReference type="InterPro" id="IPR041588">
    <property type="entry name" value="Integrase_H2C2"/>
</dbReference>
<proteinExistence type="predicted"/>
<dbReference type="Gene3D" id="1.10.340.70">
    <property type="match status" value="1"/>
</dbReference>
<feature type="domain" description="Integrase zinc-binding" evidence="2">
    <location>
        <begin position="224"/>
        <end position="272"/>
    </location>
</feature>
<dbReference type="AlphaFoldDB" id="A0A167YYT9"/>
<comment type="caution">
    <text evidence="3">The sequence shown here is derived from an EMBL/GenBank/DDBJ whole genome shotgun (WGS) entry which is preliminary data.</text>
</comment>
<keyword evidence="4" id="KW-1185">Reference proteome</keyword>
<accession>A0A167YYT9</accession>
<dbReference type="OrthoDB" id="2499658at2759"/>
<evidence type="ECO:0000313" key="4">
    <source>
        <dbReference type="Proteomes" id="UP000242877"/>
    </source>
</evidence>
<evidence type="ECO:0000259" key="2">
    <source>
        <dbReference type="Pfam" id="PF17921"/>
    </source>
</evidence>
<dbReference type="EMBL" id="AZGZ01000012">
    <property type="protein sequence ID" value="KZZ91935.1"/>
    <property type="molecule type" value="Genomic_DNA"/>
</dbReference>
<dbReference type="VEuPathDB" id="FungiDB:AAP_03154"/>
<organism evidence="3 4">
    <name type="scientific">Ascosphaera apis ARSEF 7405</name>
    <dbReference type="NCBI Taxonomy" id="392613"/>
    <lineage>
        <taxon>Eukaryota</taxon>
        <taxon>Fungi</taxon>
        <taxon>Dikarya</taxon>
        <taxon>Ascomycota</taxon>
        <taxon>Pezizomycotina</taxon>
        <taxon>Eurotiomycetes</taxon>
        <taxon>Eurotiomycetidae</taxon>
        <taxon>Onygenales</taxon>
        <taxon>Ascosphaeraceae</taxon>
        <taxon>Ascosphaera</taxon>
    </lineage>
</organism>
<sequence>MEEYNRTYIATHYPVAQEPAMVNSYSSTSCSSESDHSYTGAGGHRYGNMSHSVTTYPSIHYHPYGQRAAATSMSSFPSSDFRTQTVYPQISSSGYDFASHYIPGYMKEPVLPRLVPLEEQDTPDEKLLMSERVTPAYEGFPDADEFDNVIASYIEELSVKKRDKALIHAKRARNIRSVLERPKDTTIESAQFRFWAKKMFSLETRDEVSYICHHGKPVAIREKIFKILTEAHKRCAHGGRDKTSQEIRQVYSWIPKELISRFVKICPTCRVRRGGGHYSAVTPRDDTPPSAHLRNALLPRGLPTPRGRVSPIMNQPAFATGSPRSAGWWSVDSLHAGPQYYPHMHQQQQPAQPVRPVRGYINRTLSLTENREGSFSASPRFLREPYSPTGAAGPLNGI</sequence>